<evidence type="ECO:0000313" key="4">
    <source>
        <dbReference type="EMBL" id="CAA4099511.1"/>
    </source>
</evidence>
<dbReference type="CDD" id="cd00338">
    <property type="entry name" value="Ser_Recombinase"/>
    <property type="match status" value="1"/>
</dbReference>
<dbReference type="EMBL" id="CACUNS010000015">
    <property type="protein sequence ID" value="CAA6114414.1"/>
    <property type="molecule type" value="Genomic_DNA"/>
</dbReference>
<evidence type="ECO:0000313" key="15">
    <source>
        <dbReference type="Proteomes" id="UP000442782"/>
    </source>
</evidence>
<protein>
    <submittedName>
        <fullName evidence="12">Recombinase family protein</fullName>
    </submittedName>
    <submittedName>
        <fullName evidence="7">Site-specific recombinase</fullName>
    </submittedName>
</protein>
<dbReference type="EMBL" id="CAIIGD010000011">
    <property type="protein sequence ID" value="CAC8232501.1"/>
    <property type="molecule type" value="Genomic_DNA"/>
</dbReference>
<dbReference type="PROSITE" id="PS51736">
    <property type="entry name" value="RECOMBINASES_3"/>
    <property type="match status" value="1"/>
</dbReference>
<dbReference type="Proteomes" id="UP000459586">
    <property type="component" value="Unassembled WGS sequence"/>
</dbReference>
<dbReference type="SUPFAM" id="SSF53041">
    <property type="entry name" value="Resolvase-like"/>
    <property type="match status" value="1"/>
</dbReference>
<evidence type="ECO:0000313" key="9">
    <source>
        <dbReference type="EMBL" id="CAA6378800.1"/>
    </source>
</evidence>
<name>A0A2I7Y8Z5_STAAU</name>
<dbReference type="PANTHER" id="PTHR30461">
    <property type="entry name" value="DNA-INVERTASE FROM LAMBDOID PROPHAGE"/>
    <property type="match status" value="1"/>
</dbReference>
<reference evidence="14 15" key="2">
    <citation type="submission" date="2019-12" db="EMBL/GenBank/DDBJ databases">
        <authorList>
            <consortium name="Pathogen Informatics"/>
        </authorList>
    </citation>
    <scope>NUCLEOTIDE SEQUENCE [LARGE SCALE GENOMIC DNA]</scope>
    <source>
        <strain evidence="11 21">MOS105</strain>
        <strain evidence="5 17">S040_N01_C01</strain>
        <strain evidence="4 15">S087_N01_C01</strain>
        <strain evidence="10 20">SG160</strain>
        <strain evidence="8 19">T012_N10_C04</strain>
        <strain evidence="6 14">T012_N16_C08</strain>
        <strain evidence="7 16">T065_N03_C06</strain>
        <strain evidence="9 18">T197_A02_C01</strain>
    </source>
</reference>
<comment type="caution">
    <text evidence="7">The sequence shown here is derived from an EMBL/GenBank/DDBJ whole genome shotgun (WGS) entry which is preliminary data.</text>
</comment>
<proteinExistence type="predicted"/>
<dbReference type="EMBL" id="CAIGXB010000012">
    <property type="protein sequence ID" value="CAC5808782.1"/>
    <property type="molecule type" value="Genomic_DNA"/>
</dbReference>
<gene>
    <name evidence="12" type="ORF">EIG94_12525</name>
    <name evidence="4" type="ORF">SAMEA1029512_00865</name>
    <name evidence="5" type="ORF">SAMEA1029528_01730</name>
    <name evidence="6" type="ORF">SAMEA2078260_02246</name>
    <name evidence="8" type="ORF">SAMEA2078588_02259</name>
    <name evidence="9" type="ORF">SAMEA2080344_02307</name>
    <name evidence="7" type="ORF">SAMEA2081063_02237</name>
    <name evidence="10" type="ORF">SAMEA4008575_02498</name>
    <name evidence="11" type="ORF">SAMEA70146418_02481</name>
</gene>
<evidence type="ECO:0000313" key="8">
    <source>
        <dbReference type="EMBL" id="CAA6114414.1"/>
    </source>
</evidence>
<dbReference type="EMBL" id="CACTWD010000015">
    <property type="protein sequence ID" value="CAA4698545.1"/>
    <property type="molecule type" value="Genomic_DNA"/>
</dbReference>
<dbReference type="EMBL" id="CACTOE010000005">
    <property type="protein sequence ID" value="CAA4099511.1"/>
    <property type="molecule type" value="Genomic_DNA"/>
</dbReference>
<dbReference type="InterPro" id="IPR006119">
    <property type="entry name" value="Resolv_N"/>
</dbReference>
<dbReference type="InterPro" id="IPR011109">
    <property type="entry name" value="DNA_bind_recombinase_dom"/>
</dbReference>
<evidence type="ECO:0000259" key="3">
    <source>
        <dbReference type="PROSITE" id="PS51737"/>
    </source>
</evidence>
<reference evidence="12 13" key="1">
    <citation type="submission" date="2018-11" db="EMBL/GenBank/DDBJ databases">
        <title>Genomic profiling of Staphylococcus species from a Poultry farm system in KwaZulu-Natal, South Africa.</title>
        <authorList>
            <person name="Amoako D.G."/>
            <person name="Somboro A.M."/>
            <person name="Abia A.L.K."/>
            <person name="Bester L.A."/>
            <person name="Essack S.Y."/>
        </authorList>
    </citation>
    <scope>NUCLEOTIDE SEQUENCE [LARGE SCALE GENOMIC DNA]</scope>
    <source>
        <strain evidence="12 13">SA9</strain>
    </source>
</reference>
<dbReference type="EMBL" id="RQTC01000247">
    <property type="protein sequence ID" value="RZH91307.1"/>
    <property type="molecule type" value="Genomic_DNA"/>
</dbReference>
<evidence type="ECO:0000313" key="13">
    <source>
        <dbReference type="Proteomes" id="UP000293434"/>
    </source>
</evidence>
<evidence type="ECO:0000313" key="11">
    <source>
        <dbReference type="EMBL" id="CAC8232501.1"/>
    </source>
</evidence>
<keyword evidence="1" id="KW-0175">Coiled coil</keyword>
<dbReference type="GO" id="GO:0000150">
    <property type="term" value="F:DNA strand exchange activity"/>
    <property type="evidence" value="ECO:0007669"/>
    <property type="project" value="InterPro"/>
</dbReference>
<dbReference type="Proteomes" id="UP000459702">
    <property type="component" value="Unassembled WGS sequence"/>
</dbReference>
<dbReference type="SMART" id="SM00857">
    <property type="entry name" value="Resolvase"/>
    <property type="match status" value="1"/>
</dbReference>
<evidence type="ECO:0000259" key="2">
    <source>
        <dbReference type="PROSITE" id="PS51736"/>
    </source>
</evidence>
<dbReference type="OMA" id="RWYVKEN"/>
<sequence>MRTNEHNFHNIEEEIKHVAVYLRLSRGEDESELDNHKTRLLNRCELNNWSYELYKEIGSGSTIDDRPVMQKLLTDVEKNLYDAVLVVDLDRLSRGNGTDNDRILYSMKVSETLIVVESPYQVLDANNESDEEIILFKGFFARFEFKQINKRMREGKKLAQSRGQWVNSVTPYGYIVNKTTKKLTPSEEEAKVVIMIKDFFFEGKSTSDIAWELNKRKIKPRRATEWRSSSIANILQNEVYVGNIVYNKSVGNKKPSKSKTRVTTPYRRLPEEEWRRVYNAHQPLYSKEEFDRIKQYFECNVKSHKGSEVRTYALTGLCKTPDGKTMRVTQGKKGTDDDLYLFPKKNKHGDSSIYKGISYNVVYETLKEVILQVKDYLDSVLDQNENKDLVEELKEELMKKEDELETIQKAKNRIVQGFLIGLYDEQDSIELKVEKEKEIDEKEKEIEAIKMKIDNAKTVNNSIKKTKIERLLSDVQSAESEKEINRFYKTLIKEIIVDRTDENEAKIKVNFL</sequence>
<dbReference type="InterPro" id="IPR038109">
    <property type="entry name" value="DNA_bind_recomb_sf"/>
</dbReference>
<evidence type="ECO:0000313" key="17">
    <source>
        <dbReference type="Proteomes" id="UP000443708"/>
    </source>
</evidence>
<accession>A0A2I7Y8Z5</accession>
<evidence type="ECO:0000313" key="14">
    <source>
        <dbReference type="Proteomes" id="UP000442696"/>
    </source>
</evidence>
<dbReference type="Proteomes" id="UP000505390">
    <property type="component" value="Unassembled WGS sequence"/>
</dbReference>
<feature type="coiled-coil region" evidence="1">
    <location>
        <begin position="380"/>
        <end position="459"/>
    </location>
</feature>
<dbReference type="Proteomes" id="UP000442696">
    <property type="component" value="Unassembled WGS sequence"/>
</dbReference>
<dbReference type="Proteomes" id="UP000443506">
    <property type="component" value="Unassembled WGS sequence"/>
</dbReference>
<evidence type="ECO:0000313" key="16">
    <source>
        <dbReference type="Proteomes" id="UP000443506"/>
    </source>
</evidence>
<evidence type="ECO:0000313" key="6">
    <source>
        <dbReference type="EMBL" id="CAA4390826.1"/>
    </source>
</evidence>
<evidence type="ECO:0000313" key="18">
    <source>
        <dbReference type="Proteomes" id="UP000459586"/>
    </source>
</evidence>
<evidence type="ECO:0000313" key="7">
    <source>
        <dbReference type="EMBL" id="CAA4698545.1"/>
    </source>
</evidence>
<dbReference type="Gene3D" id="3.90.1750.20">
    <property type="entry name" value="Putative Large Serine Recombinase, Chain B, Domain 2"/>
    <property type="match status" value="1"/>
</dbReference>
<organism evidence="7 16">
    <name type="scientific">Staphylococcus aureus</name>
    <dbReference type="NCBI Taxonomy" id="1280"/>
    <lineage>
        <taxon>Bacteria</taxon>
        <taxon>Bacillati</taxon>
        <taxon>Bacillota</taxon>
        <taxon>Bacilli</taxon>
        <taxon>Bacillales</taxon>
        <taxon>Staphylococcaceae</taxon>
        <taxon>Staphylococcus</taxon>
    </lineage>
</organism>
<dbReference type="Proteomes" id="UP000443708">
    <property type="component" value="Unassembled WGS sequence"/>
</dbReference>
<dbReference type="Proteomes" id="UP000442782">
    <property type="component" value="Unassembled WGS sequence"/>
</dbReference>
<dbReference type="PANTHER" id="PTHR30461:SF23">
    <property type="entry name" value="DNA RECOMBINASE-RELATED"/>
    <property type="match status" value="1"/>
</dbReference>
<dbReference type="Proteomes" id="UP000507112">
    <property type="component" value="Unassembled WGS sequence"/>
</dbReference>
<evidence type="ECO:0000313" key="20">
    <source>
        <dbReference type="Proteomes" id="UP000505390"/>
    </source>
</evidence>
<evidence type="ECO:0000313" key="21">
    <source>
        <dbReference type="Proteomes" id="UP000507112"/>
    </source>
</evidence>
<evidence type="ECO:0000313" key="5">
    <source>
        <dbReference type="EMBL" id="CAA4130596.1"/>
    </source>
</evidence>
<dbReference type="Proteomes" id="UP000293434">
    <property type="component" value="Unassembled WGS sequence"/>
</dbReference>
<dbReference type="PROSITE" id="PS51737">
    <property type="entry name" value="RECOMBINASE_DNA_BIND"/>
    <property type="match status" value="1"/>
</dbReference>
<dbReference type="EMBL" id="CACTPI010000007">
    <property type="protein sequence ID" value="CAA4130596.1"/>
    <property type="molecule type" value="Genomic_DNA"/>
</dbReference>
<dbReference type="GO" id="GO:0003677">
    <property type="term" value="F:DNA binding"/>
    <property type="evidence" value="ECO:0007669"/>
    <property type="project" value="InterPro"/>
</dbReference>
<dbReference type="Pfam" id="PF07508">
    <property type="entry name" value="Recombinase"/>
    <property type="match status" value="1"/>
</dbReference>
<dbReference type="AlphaFoldDB" id="A0A2I7Y8Z5"/>
<evidence type="ECO:0000313" key="19">
    <source>
        <dbReference type="Proteomes" id="UP000459702"/>
    </source>
</evidence>
<feature type="domain" description="Resolvase/invertase-type recombinase catalytic" evidence="2">
    <location>
        <begin position="17"/>
        <end position="163"/>
    </location>
</feature>
<dbReference type="InterPro" id="IPR050639">
    <property type="entry name" value="SSR_resolvase"/>
</dbReference>
<dbReference type="Gene3D" id="3.40.50.1390">
    <property type="entry name" value="Resolvase, N-terminal catalytic domain"/>
    <property type="match status" value="1"/>
</dbReference>
<evidence type="ECO:0000313" key="12">
    <source>
        <dbReference type="EMBL" id="RZH91307.1"/>
    </source>
</evidence>
<dbReference type="EMBL" id="CACURZ010000015">
    <property type="protein sequence ID" value="CAA6378800.1"/>
    <property type="molecule type" value="Genomic_DNA"/>
</dbReference>
<dbReference type="EMBL" id="CACTQT010000014">
    <property type="protein sequence ID" value="CAA4390826.1"/>
    <property type="molecule type" value="Genomic_DNA"/>
</dbReference>
<dbReference type="RefSeq" id="WP_001260014.1">
    <property type="nucleotide sequence ID" value="NZ_AP025249.1"/>
</dbReference>
<evidence type="ECO:0000313" key="10">
    <source>
        <dbReference type="EMBL" id="CAC5808782.1"/>
    </source>
</evidence>
<dbReference type="InterPro" id="IPR036162">
    <property type="entry name" value="Resolvase-like_N_sf"/>
</dbReference>
<evidence type="ECO:0000256" key="1">
    <source>
        <dbReference type="SAM" id="Coils"/>
    </source>
</evidence>
<feature type="domain" description="Recombinase" evidence="3">
    <location>
        <begin position="171"/>
        <end position="303"/>
    </location>
</feature>
<dbReference type="Pfam" id="PF00239">
    <property type="entry name" value="Resolvase"/>
    <property type="match status" value="1"/>
</dbReference>